<dbReference type="InterPro" id="IPR013324">
    <property type="entry name" value="RNA_pol_sigma_r3/r4-like"/>
</dbReference>
<dbReference type="PROSITE" id="PS00716">
    <property type="entry name" value="SIGMA70_2"/>
    <property type="match status" value="1"/>
</dbReference>
<gene>
    <name evidence="5" type="primary">sigA</name>
    <name evidence="9" type="ORF">CUN48_07720</name>
</gene>
<dbReference type="SUPFAM" id="SSF88659">
    <property type="entry name" value="Sigma3 and sigma4 domains of RNA polymerase sigma factors"/>
    <property type="match status" value="2"/>
</dbReference>
<comment type="function">
    <text evidence="5">Sigma factors are initiation factors that promote the attachment of RNA polymerase to specific initiation sites and are then released. This sigma factor is the primary sigma factor during exponential growth.</text>
</comment>
<evidence type="ECO:0000259" key="8">
    <source>
        <dbReference type="PROSITE" id="PS00716"/>
    </source>
</evidence>
<feature type="region of interest" description="Sigma-70 factor domain-3" evidence="5">
    <location>
        <begin position="303"/>
        <end position="379"/>
    </location>
</feature>
<dbReference type="PRINTS" id="PR00046">
    <property type="entry name" value="SIGMA70FCT"/>
</dbReference>
<dbReference type="Gene3D" id="1.10.10.10">
    <property type="entry name" value="Winged helix-like DNA-binding domain superfamily/Winged helix DNA-binding domain"/>
    <property type="match status" value="2"/>
</dbReference>
<evidence type="ECO:0000313" key="10">
    <source>
        <dbReference type="Proteomes" id="UP000230790"/>
    </source>
</evidence>
<dbReference type="Pfam" id="PF04542">
    <property type="entry name" value="Sigma70_r2"/>
    <property type="match status" value="1"/>
</dbReference>
<comment type="similarity">
    <text evidence="5">Belongs to the sigma-70 factor family. RpoD/SigA subfamily.</text>
</comment>
<dbReference type="InterPro" id="IPR000943">
    <property type="entry name" value="RNA_pol_sigma70"/>
</dbReference>
<dbReference type="PANTHER" id="PTHR30603">
    <property type="entry name" value="RNA POLYMERASE SIGMA FACTOR RPO"/>
    <property type="match status" value="1"/>
</dbReference>
<feature type="compositionally biased region" description="Basic residues" evidence="6">
    <location>
        <begin position="1"/>
        <end position="24"/>
    </location>
</feature>
<keyword evidence="2 5" id="KW-0731">Sigma factor</keyword>
<proteinExistence type="inferred from homology"/>
<dbReference type="NCBIfam" id="TIGR02937">
    <property type="entry name" value="sigma70-ECF"/>
    <property type="match status" value="1"/>
</dbReference>
<dbReference type="SUPFAM" id="SSF88946">
    <property type="entry name" value="Sigma2 domain of RNA polymerase sigma factors"/>
    <property type="match status" value="1"/>
</dbReference>
<dbReference type="Pfam" id="PF04545">
    <property type="entry name" value="Sigma70_r4"/>
    <property type="match status" value="1"/>
</dbReference>
<dbReference type="GO" id="GO:0005737">
    <property type="term" value="C:cytoplasm"/>
    <property type="evidence" value="ECO:0007669"/>
    <property type="project" value="UniProtKB-SubCell"/>
</dbReference>
<dbReference type="Pfam" id="PF03979">
    <property type="entry name" value="Sigma70_r1_1"/>
    <property type="match status" value="1"/>
</dbReference>
<dbReference type="Proteomes" id="UP000230790">
    <property type="component" value="Unassembled WGS sequence"/>
</dbReference>
<keyword evidence="4 5" id="KW-0804">Transcription</keyword>
<dbReference type="InterPro" id="IPR013325">
    <property type="entry name" value="RNA_pol_sigma_r2"/>
</dbReference>
<dbReference type="Gene3D" id="1.20.120.1810">
    <property type="match status" value="1"/>
</dbReference>
<comment type="caution">
    <text evidence="9">The sequence shown here is derived from an EMBL/GenBank/DDBJ whole genome shotgun (WGS) entry which is preliminary data.</text>
</comment>
<feature type="domain" description="RNA polymerase sigma-70" evidence="7">
    <location>
        <begin position="248"/>
        <end position="261"/>
    </location>
</feature>
<dbReference type="InterPro" id="IPR007624">
    <property type="entry name" value="RNA_pol_sigma70_r3"/>
</dbReference>
<comment type="subcellular location">
    <subcellularLocation>
        <location evidence="5">Cytoplasm</location>
    </subcellularLocation>
</comment>
<evidence type="ECO:0000256" key="5">
    <source>
        <dbReference type="HAMAP-Rule" id="MF_00963"/>
    </source>
</evidence>
<dbReference type="InterPro" id="IPR036388">
    <property type="entry name" value="WH-like_DNA-bd_sf"/>
</dbReference>
<feature type="short sequence motif" description="Interaction with polymerase core subunit RpoC" evidence="5">
    <location>
        <begin position="248"/>
        <end position="251"/>
    </location>
</feature>
<feature type="domain" description="RNA polymerase sigma-70" evidence="8">
    <location>
        <begin position="417"/>
        <end position="443"/>
    </location>
</feature>
<dbReference type="InterPro" id="IPR050239">
    <property type="entry name" value="Sigma-70_RNA_pol_init_factors"/>
</dbReference>
<evidence type="ECO:0000256" key="1">
    <source>
        <dbReference type="ARBA" id="ARBA00023015"/>
    </source>
</evidence>
<keyword evidence="3 5" id="KW-0238">DNA-binding</keyword>
<protein>
    <recommendedName>
        <fullName evidence="5">RNA polymerase sigma factor SigA</fullName>
    </recommendedName>
</protein>
<accession>A0A2M8QCX3</accession>
<dbReference type="Pfam" id="PF04539">
    <property type="entry name" value="Sigma70_r3"/>
    <property type="match status" value="1"/>
</dbReference>
<evidence type="ECO:0000259" key="7">
    <source>
        <dbReference type="PROSITE" id="PS00715"/>
    </source>
</evidence>
<dbReference type="Pfam" id="PF00140">
    <property type="entry name" value="Sigma70_r1_2"/>
    <property type="match status" value="1"/>
</dbReference>
<dbReference type="HAMAP" id="MF_00963">
    <property type="entry name" value="Sigma70_RpoD_SigA"/>
    <property type="match status" value="1"/>
</dbReference>
<dbReference type="PROSITE" id="PS00715">
    <property type="entry name" value="SIGMA70_1"/>
    <property type="match status" value="1"/>
</dbReference>
<dbReference type="InterPro" id="IPR042189">
    <property type="entry name" value="RNA_pol_sigma_70_r1_1_sf"/>
</dbReference>
<feature type="DNA-binding region" description="H-T-H motif" evidence="5">
    <location>
        <begin position="418"/>
        <end position="437"/>
    </location>
</feature>
<feature type="region of interest" description="Sigma-70 factor domain-4" evidence="5">
    <location>
        <begin position="392"/>
        <end position="445"/>
    </location>
</feature>
<keyword evidence="5" id="KW-0963">Cytoplasm</keyword>
<organism evidence="9 10">
    <name type="scientific">Candidatus Thermofonsia Clade 3 bacterium</name>
    <dbReference type="NCBI Taxonomy" id="2364212"/>
    <lineage>
        <taxon>Bacteria</taxon>
        <taxon>Bacillati</taxon>
        <taxon>Chloroflexota</taxon>
        <taxon>Candidatus Thermofontia</taxon>
        <taxon>Candidatus Thermofonsia Clade 3</taxon>
    </lineage>
</organism>
<evidence type="ECO:0000256" key="6">
    <source>
        <dbReference type="SAM" id="MobiDB-lite"/>
    </source>
</evidence>
<dbReference type="CDD" id="cd06171">
    <property type="entry name" value="Sigma70_r4"/>
    <property type="match status" value="1"/>
</dbReference>
<feature type="region of interest" description="Disordered" evidence="6">
    <location>
        <begin position="1"/>
        <end position="29"/>
    </location>
</feature>
<dbReference type="EMBL" id="PGTN01000040">
    <property type="protein sequence ID" value="PJF47644.1"/>
    <property type="molecule type" value="Genomic_DNA"/>
</dbReference>
<reference evidence="9 10" key="1">
    <citation type="submission" date="2017-11" db="EMBL/GenBank/DDBJ databases">
        <title>Evolution of Phototrophy in the Chloroflexi Phylum Driven by Horizontal Gene Transfer.</title>
        <authorList>
            <person name="Ward L.M."/>
            <person name="Hemp J."/>
            <person name="Shih P.M."/>
            <person name="Mcglynn S.E."/>
            <person name="Fischer W."/>
        </authorList>
    </citation>
    <scope>NUCLEOTIDE SEQUENCE [LARGE SCALE GENOMIC DNA]</scope>
    <source>
        <strain evidence="9">JP3_7</strain>
    </source>
</reference>
<sequence>MKKSAKAPKTVRKPATRPAKRQSKRAAQVARASVSAVPNAVIEASAAPVPAAPAGIASPAAAAIEESTVEELSGEEQLINLGREKGYVTYEDILNLFPDAEKNFDQLEDLLAALSDAGINVVASEDEAADQIVDDEDDEEDEFNDRTNENLLEAIEADDTVGLYLKEIGRVPLLTAPQEVDLAQRMERGREARERLQSDPNLTPEERERLEMLVEDGMAAREHLINANSRLVISVAKKYIGRGVPFLDLIQEGNIGLIRAAKKFDWRRGHKFSTYATWWIRQAVTRAIADQGRTIRVPVHMGDQINRLLRASHQLTQELGRDPTVAELAEALNVTVRKAEQMIQVARRPISLETPTDDEEESVLGDFIPDEDSPAPVEMVTNQMLREQLADILDTLPPREVRILQLRYGLLDGETYTLEEVGRKLGVTRERVRQIEAQALSRLRLPAHARKLRDFLKE</sequence>
<dbReference type="InterPro" id="IPR009042">
    <property type="entry name" value="RNA_pol_sigma70_r1_2"/>
</dbReference>
<evidence type="ECO:0000256" key="2">
    <source>
        <dbReference type="ARBA" id="ARBA00023082"/>
    </source>
</evidence>
<dbReference type="InterPro" id="IPR007627">
    <property type="entry name" value="RNA_pol_sigma70_r2"/>
</dbReference>
<evidence type="ECO:0000256" key="4">
    <source>
        <dbReference type="ARBA" id="ARBA00023163"/>
    </source>
</evidence>
<feature type="region of interest" description="Sigma-70 factor domain-2" evidence="5">
    <location>
        <begin position="224"/>
        <end position="294"/>
    </location>
</feature>
<dbReference type="InterPro" id="IPR028630">
    <property type="entry name" value="Sigma70_RpoD"/>
</dbReference>
<comment type="subunit">
    <text evidence="5">Interacts transiently with the RNA polymerase catalytic core.</text>
</comment>
<dbReference type="InterPro" id="IPR007127">
    <property type="entry name" value="RNA_pol_sigma_70_r1_1"/>
</dbReference>
<dbReference type="GO" id="GO:0006352">
    <property type="term" value="P:DNA-templated transcription initiation"/>
    <property type="evidence" value="ECO:0007669"/>
    <property type="project" value="UniProtKB-UniRule"/>
</dbReference>
<name>A0A2M8QCX3_9CHLR</name>
<dbReference type="AlphaFoldDB" id="A0A2M8QCX3"/>
<dbReference type="InterPro" id="IPR007630">
    <property type="entry name" value="RNA_pol_sigma70_r4"/>
</dbReference>
<dbReference type="GO" id="GO:0003677">
    <property type="term" value="F:DNA binding"/>
    <property type="evidence" value="ECO:0007669"/>
    <property type="project" value="UniProtKB-UniRule"/>
</dbReference>
<keyword evidence="1 5" id="KW-0805">Transcription regulation</keyword>
<dbReference type="Gene3D" id="1.10.220.120">
    <property type="entry name" value="Sigma-70 factor, region 1.1"/>
    <property type="match status" value="1"/>
</dbReference>
<dbReference type="InterPro" id="IPR014284">
    <property type="entry name" value="RNA_pol_sigma-70_dom"/>
</dbReference>
<evidence type="ECO:0000313" key="9">
    <source>
        <dbReference type="EMBL" id="PJF47644.1"/>
    </source>
</evidence>
<dbReference type="PANTHER" id="PTHR30603:SF47">
    <property type="entry name" value="RNA POLYMERASE SIGMA FACTOR SIGD, CHLOROPLASTIC"/>
    <property type="match status" value="1"/>
</dbReference>
<dbReference type="GO" id="GO:0016987">
    <property type="term" value="F:sigma factor activity"/>
    <property type="evidence" value="ECO:0007669"/>
    <property type="project" value="UniProtKB-UniRule"/>
</dbReference>
<evidence type="ECO:0000256" key="3">
    <source>
        <dbReference type="ARBA" id="ARBA00023125"/>
    </source>
</evidence>